<accession>A0A6N8KV47</accession>
<dbReference type="AlphaFoldDB" id="A0A6N8KV47"/>
<keyword evidence="3" id="KW-1185">Reference proteome</keyword>
<evidence type="ECO:0000313" key="2">
    <source>
        <dbReference type="EMBL" id="MVZ60664.1"/>
    </source>
</evidence>
<evidence type="ECO:0000256" key="1">
    <source>
        <dbReference type="SAM" id="SignalP"/>
    </source>
</evidence>
<organism evidence="2 3">
    <name type="scientific">Sphingobacterium humi</name>
    <dbReference type="NCBI Taxonomy" id="1796905"/>
    <lineage>
        <taxon>Bacteria</taxon>
        <taxon>Pseudomonadati</taxon>
        <taxon>Bacteroidota</taxon>
        <taxon>Sphingobacteriia</taxon>
        <taxon>Sphingobacteriales</taxon>
        <taxon>Sphingobacteriaceae</taxon>
        <taxon>Sphingobacterium</taxon>
    </lineage>
</organism>
<dbReference type="OrthoDB" id="704304at2"/>
<dbReference type="RefSeq" id="WP_160367296.1">
    <property type="nucleotide sequence ID" value="NZ_WSQA01000001.1"/>
</dbReference>
<comment type="caution">
    <text evidence="2">The sequence shown here is derived from an EMBL/GenBank/DDBJ whole genome shotgun (WGS) entry which is preliminary data.</text>
</comment>
<sequence length="199" mass="22188">MNVKPMTRLGMRAVVFSMLLGAMASCSDDKKEIKPKFTEQDAKTEEAAFNVPSGKRVFFDFKTNSTKDSLNSMVHFSGMYGSSLKSSRPDQYKMGYFDKENTSLEKLTIEEISKLTINKTDAFSIDASSAGQPATGPTWIIYDYKNNHAVYPTANRYIVMYKGAAFNAEADELYIVQAASVTAARGNADYKINVKKFVR</sequence>
<feature type="signal peptide" evidence="1">
    <location>
        <begin position="1"/>
        <end position="24"/>
    </location>
</feature>
<gene>
    <name evidence="2" type="ORF">GQF63_01380</name>
</gene>
<dbReference type="PROSITE" id="PS51257">
    <property type="entry name" value="PROKAR_LIPOPROTEIN"/>
    <property type="match status" value="1"/>
</dbReference>
<feature type="chain" id="PRO_5026911342" evidence="1">
    <location>
        <begin position="25"/>
        <end position="199"/>
    </location>
</feature>
<dbReference type="EMBL" id="WSQA01000001">
    <property type="protein sequence ID" value="MVZ60664.1"/>
    <property type="molecule type" value="Genomic_DNA"/>
</dbReference>
<name>A0A6N8KV47_9SPHI</name>
<reference evidence="2 3" key="1">
    <citation type="submission" date="2019-12" db="EMBL/GenBank/DDBJ databases">
        <authorList>
            <person name="Dong K."/>
        </authorList>
    </citation>
    <scope>NUCLEOTIDE SEQUENCE [LARGE SCALE GENOMIC DNA]</scope>
    <source>
        <strain evidence="2 3">JCM 31225</strain>
    </source>
</reference>
<proteinExistence type="predicted"/>
<evidence type="ECO:0000313" key="3">
    <source>
        <dbReference type="Proteomes" id="UP000435036"/>
    </source>
</evidence>
<protein>
    <submittedName>
        <fullName evidence="2">Uncharacterized protein</fullName>
    </submittedName>
</protein>
<keyword evidence="1" id="KW-0732">Signal</keyword>
<dbReference type="Proteomes" id="UP000435036">
    <property type="component" value="Unassembled WGS sequence"/>
</dbReference>